<dbReference type="GO" id="GO:0046983">
    <property type="term" value="F:protein dimerization activity"/>
    <property type="evidence" value="ECO:0007669"/>
    <property type="project" value="InterPro"/>
</dbReference>
<reference evidence="4" key="1">
    <citation type="submission" date="2017-02" db="UniProtKB">
        <authorList>
            <consortium name="WormBaseParasite"/>
        </authorList>
    </citation>
    <scope>IDENTIFICATION</scope>
</reference>
<proteinExistence type="predicted"/>
<protein>
    <submittedName>
        <fullName evidence="4">Mrr_cat domain-containing protein</fullName>
    </submittedName>
</protein>
<evidence type="ECO:0000313" key="2">
    <source>
        <dbReference type="EMBL" id="VDL65104.1"/>
    </source>
</evidence>
<dbReference type="WBParaSite" id="HDID_0001121201-mRNA-1">
    <property type="protein sequence ID" value="HDID_0001121201-mRNA-1"/>
    <property type="gene ID" value="HDID_0001121201"/>
</dbReference>
<accession>A0A0R3SZL6</accession>
<dbReference type="AlphaFoldDB" id="A0A0R3SZL6"/>
<dbReference type="EMBL" id="UYSG01012918">
    <property type="protein sequence ID" value="VDL65104.1"/>
    <property type="molecule type" value="Genomic_DNA"/>
</dbReference>
<feature type="domain" description="Anoctamin dimerisation" evidence="1">
    <location>
        <begin position="6"/>
        <end position="58"/>
    </location>
</feature>
<evidence type="ECO:0000259" key="1">
    <source>
        <dbReference type="Pfam" id="PF16178"/>
    </source>
</evidence>
<organism evidence="4">
    <name type="scientific">Hymenolepis diminuta</name>
    <name type="common">Rat tapeworm</name>
    <dbReference type="NCBI Taxonomy" id="6216"/>
    <lineage>
        <taxon>Eukaryota</taxon>
        <taxon>Metazoa</taxon>
        <taxon>Spiralia</taxon>
        <taxon>Lophotrochozoa</taxon>
        <taxon>Platyhelminthes</taxon>
        <taxon>Cestoda</taxon>
        <taxon>Eucestoda</taxon>
        <taxon>Cyclophyllidea</taxon>
        <taxon>Hymenolepididae</taxon>
        <taxon>Hymenolepis</taxon>
    </lineage>
</organism>
<evidence type="ECO:0000313" key="3">
    <source>
        <dbReference type="Proteomes" id="UP000274504"/>
    </source>
</evidence>
<dbReference type="OrthoDB" id="296386at2759"/>
<name>A0A0R3SZL6_HYMDI</name>
<evidence type="ECO:0000313" key="4">
    <source>
        <dbReference type="WBParaSite" id="HDID_0001121201-mRNA-1"/>
    </source>
</evidence>
<dbReference type="Proteomes" id="UP000274504">
    <property type="component" value="Unassembled WGS sequence"/>
</dbReference>
<dbReference type="Pfam" id="PF16178">
    <property type="entry name" value="Anoct_dimer"/>
    <property type="match status" value="1"/>
</dbReference>
<dbReference type="InterPro" id="IPR032394">
    <property type="entry name" value="Anoct_dimer"/>
</dbReference>
<reference evidence="2 3" key="2">
    <citation type="submission" date="2018-11" db="EMBL/GenBank/DDBJ databases">
        <authorList>
            <consortium name="Pathogen Informatics"/>
        </authorList>
    </citation>
    <scope>NUCLEOTIDE SEQUENCE [LARGE SCALE GENOMIC DNA]</scope>
</reference>
<sequence length="85" mass="9739">MANSLYFSDGLRRIDYVIAFKLSASGIDAELRDYFLYLSQHGVDIEIEDSSGEAPVNFSEEIVSHRFMKDNPVLAKLHVRWNKTT</sequence>
<gene>
    <name evidence="2" type="ORF">HDID_LOCUS11209</name>
</gene>